<dbReference type="KEGG" id="apac:S7S_02070"/>
<protein>
    <recommendedName>
        <fullName evidence="5">Probable ATP-binding protein YheS</fullName>
    </recommendedName>
</protein>
<dbReference type="GO" id="GO:0005524">
    <property type="term" value="F:ATP binding"/>
    <property type="evidence" value="ECO:0007669"/>
    <property type="project" value="UniProtKB-KW"/>
</dbReference>
<evidence type="ECO:0000256" key="2">
    <source>
        <dbReference type="ARBA" id="ARBA00022741"/>
    </source>
</evidence>
<feature type="compositionally biased region" description="Basic and acidic residues" evidence="7">
    <location>
        <begin position="540"/>
        <end position="551"/>
    </location>
</feature>
<dbReference type="SUPFAM" id="SSF52540">
    <property type="entry name" value="P-loop containing nucleoside triphosphate hydrolases"/>
    <property type="match status" value="2"/>
</dbReference>
<dbReference type="FunFam" id="3.40.50.300:FF:000011">
    <property type="entry name" value="Putative ABC transporter ATP-binding component"/>
    <property type="match status" value="1"/>
</dbReference>
<keyword evidence="2" id="KW-0547">Nucleotide-binding</keyword>
<feature type="domain" description="ABC transporter" evidence="8">
    <location>
        <begin position="313"/>
        <end position="530"/>
    </location>
</feature>
<dbReference type="RefSeq" id="WP_041025913.1">
    <property type="nucleotide sequence ID" value="NZ_CP004387.1"/>
</dbReference>
<evidence type="ECO:0000313" key="10">
    <source>
        <dbReference type="Proteomes" id="UP000006764"/>
    </source>
</evidence>
<evidence type="ECO:0000256" key="4">
    <source>
        <dbReference type="ARBA" id="ARBA00061571"/>
    </source>
</evidence>
<dbReference type="SMART" id="SM00382">
    <property type="entry name" value="AAA"/>
    <property type="match status" value="2"/>
</dbReference>
<evidence type="ECO:0000256" key="7">
    <source>
        <dbReference type="SAM" id="MobiDB-lite"/>
    </source>
</evidence>
<dbReference type="Gene3D" id="3.40.50.300">
    <property type="entry name" value="P-loop containing nucleotide triphosphate hydrolases"/>
    <property type="match status" value="2"/>
</dbReference>
<dbReference type="PANTHER" id="PTHR19211:SF14">
    <property type="entry name" value="ATP-BINDING CASSETTE SUB-FAMILY F MEMBER 1"/>
    <property type="match status" value="1"/>
</dbReference>
<dbReference type="InterPro" id="IPR003593">
    <property type="entry name" value="AAA+_ATPase"/>
</dbReference>
<dbReference type="EMBL" id="CP004387">
    <property type="protein sequence ID" value="AJD46836.1"/>
    <property type="molecule type" value="Genomic_DNA"/>
</dbReference>
<keyword evidence="10" id="KW-1185">Reference proteome</keyword>
<evidence type="ECO:0000256" key="3">
    <source>
        <dbReference type="ARBA" id="ARBA00022840"/>
    </source>
</evidence>
<dbReference type="FunFam" id="3.40.50.300:FF:002053">
    <property type="entry name" value="ABC transporter ATP-binding protein"/>
    <property type="match status" value="1"/>
</dbReference>
<dbReference type="Pfam" id="PF12848">
    <property type="entry name" value="ABC_tran_Xtn"/>
    <property type="match status" value="1"/>
</dbReference>
<feature type="coiled-coil region" evidence="6">
    <location>
        <begin position="556"/>
        <end position="583"/>
    </location>
</feature>
<evidence type="ECO:0000256" key="5">
    <source>
        <dbReference type="ARBA" id="ARBA00069073"/>
    </source>
</evidence>
<sequence length="634" mass="70631">MLRLEHLDLRRGPDVLIRDADLTLHGGWKIGLTGRNGCGKSSLLNLLAGQLEADRGHYQRPADWRIATMAQEVPALPQAAIEYVLDGHPQLRTFEQSLADAEAREDGEAIARAHAQLESINAWALPAQAATVLAGLGFAEPVQRQPVASFSGGWRMRLNLARVLLSDADLLLLDEPTNHLDLDAVLWLQDYLSQFRGTMLLISHDRDFLDAVVGHILHIEQQQLTLYTGNYSGFERLRAEHLARQESEYRKQTAQAEHLKKFIARFKAKASKARQAQSRVKALEKLELIAPAHIADGFRFTFPEPVKLPNPMLDLEQVQCGYRDQGETVILSEVTLNIRPESRLGLLGPNGAGKSTLIKTLAGHLAPLGGRYTIGPELVIGYFHQQQVDALPQDDHPISLMQAAQPKWEESRVRSELGRFGFHGDDVFSPVKRFSGGEKSRLALALLVQQKPALLLLDEPANHLDLDMREALTLALQAFEGAVVLVSHDRHLLETTVDELVLVAGGRVTPFDGDLNDYARWLRENQKAAQKPAVSTAPKQDARAKRQEAAQRRTALRPLRQAVEKLEKQLAGCETKLADIEQALADETLYQPDNKQRLTTLLAEQGALRQQQEQIEESMLLAMEELEQAEQALE</sequence>
<dbReference type="PANTHER" id="PTHR19211">
    <property type="entry name" value="ATP-BINDING TRANSPORT PROTEIN-RELATED"/>
    <property type="match status" value="1"/>
</dbReference>
<dbReference type="InterPro" id="IPR032781">
    <property type="entry name" value="ABC_tran_Xtn"/>
</dbReference>
<organism evidence="9 10">
    <name type="scientific">Isoalcanivorax pacificus W11-5</name>
    <dbReference type="NCBI Taxonomy" id="391936"/>
    <lineage>
        <taxon>Bacteria</taxon>
        <taxon>Pseudomonadati</taxon>
        <taxon>Pseudomonadota</taxon>
        <taxon>Gammaproteobacteria</taxon>
        <taxon>Oceanospirillales</taxon>
        <taxon>Alcanivoracaceae</taxon>
        <taxon>Isoalcanivorax</taxon>
    </lineage>
</organism>
<dbReference type="PROSITE" id="PS50893">
    <property type="entry name" value="ABC_TRANSPORTER_2"/>
    <property type="match status" value="2"/>
</dbReference>
<evidence type="ECO:0000256" key="1">
    <source>
        <dbReference type="ARBA" id="ARBA00022737"/>
    </source>
</evidence>
<accession>A0A0B4XIC7</accession>
<dbReference type="AlphaFoldDB" id="A0A0B4XIC7"/>
<dbReference type="PROSITE" id="PS00211">
    <property type="entry name" value="ABC_TRANSPORTER_1"/>
    <property type="match status" value="2"/>
</dbReference>
<feature type="region of interest" description="Disordered" evidence="7">
    <location>
        <begin position="527"/>
        <end position="553"/>
    </location>
</feature>
<dbReference type="STRING" id="391936.S7S_02070"/>
<dbReference type="CDD" id="cd03221">
    <property type="entry name" value="ABCF_EF-3"/>
    <property type="match status" value="2"/>
</dbReference>
<comment type="similarity">
    <text evidence="4">Belongs to the ABC transporter superfamily. ABCF family. YheS subfamily.</text>
</comment>
<keyword evidence="6" id="KW-0175">Coiled coil</keyword>
<dbReference type="InterPro" id="IPR050611">
    <property type="entry name" value="ABCF"/>
</dbReference>
<feature type="domain" description="ABC transporter" evidence="8">
    <location>
        <begin position="2"/>
        <end position="246"/>
    </location>
</feature>
<dbReference type="OrthoDB" id="9776369at2"/>
<evidence type="ECO:0000256" key="6">
    <source>
        <dbReference type="SAM" id="Coils"/>
    </source>
</evidence>
<keyword evidence="3 9" id="KW-0067">ATP-binding</keyword>
<dbReference type="InterPro" id="IPR003439">
    <property type="entry name" value="ABC_transporter-like_ATP-bd"/>
</dbReference>
<reference evidence="9 10" key="1">
    <citation type="journal article" date="2012" name="J. Bacteriol.">
        <title>Genome sequence of an alkane-degrading bacterium, Alcanivorax pacificus type strain W11-5, isolated from deep sea sediment.</title>
        <authorList>
            <person name="Lai Q."/>
            <person name="Shao Z."/>
        </authorList>
    </citation>
    <scope>NUCLEOTIDE SEQUENCE [LARGE SCALE GENOMIC DNA]</scope>
    <source>
        <strain evidence="9 10">W11-5</strain>
    </source>
</reference>
<proteinExistence type="inferred from homology"/>
<dbReference type="Proteomes" id="UP000006764">
    <property type="component" value="Chromosome"/>
</dbReference>
<dbReference type="InterPro" id="IPR027417">
    <property type="entry name" value="P-loop_NTPase"/>
</dbReference>
<evidence type="ECO:0000259" key="8">
    <source>
        <dbReference type="PROSITE" id="PS50893"/>
    </source>
</evidence>
<name>A0A0B4XIC7_9GAMM</name>
<evidence type="ECO:0000313" key="9">
    <source>
        <dbReference type="EMBL" id="AJD46836.1"/>
    </source>
</evidence>
<dbReference type="Pfam" id="PF00005">
    <property type="entry name" value="ABC_tran"/>
    <property type="match status" value="2"/>
</dbReference>
<dbReference type="GO" id="GO:0016887">
    <property type="term" value="F:ATP hydrolysis activity"/>
    <property type="evidence" value="ECO:0007669"/>
    <property type="project" value="InterPro"/>
</dbReference>
<gene>
    <name evidence="9" type="ORF">S7S_02070</name>
</gene>
<dbReference type="HOGENOM" id="CLU_000604_36_0_6"/>
<keyword evidence="1" id="KW-0677">Repeat</keyword>
<dbReference type="InterPro" id="IPR017871">
    <property type="entry name" value="ABC_transporter-like_CS"/>
</dbReference>